<proteinExistence type="predicted"/>
<sequence length="176" mass="19874">MSEHISGNEEGGEHSASIEKYNAIFSKPTSDELDGIVFTQSDYDLTRDVFLNVGEVSVCNRLPPKKSKLRRKLVFKKDNPIPAKHEIEGEAIHAPQSPDRAPEKLTSPGEENISNDLIQNPSLDNIQQNCTSSVQEELEPPGTVQIPRVRKYLKLRKRRRLCALYTRARLVRGLLN</sequence>
<reference evidence="2 3" key="1">
    <citation type="submission" date="2021-07" db="EMBL/GenBank/DDBJ databases">
        <authorList>
            <person name="Palmer J.M."/>
        </authorList>
    </citation>
    <scope>NUCLEOTIDE SEQUENCE [LARGE SCALE GENOMIC DNA]</scope>
    <source>
        <strain evidence="2 3">AT_MEX2019</strain>
        <tissue evidence="2">Muscle</tissue>
    </source>
</reference>
<evidence type="ECO:0000313" key="3">
    <source>
        <dbReference type="Proteomes" id="UP001345963"/>
    </source>
</evidence>
<name>A0ABU7B2P5_9TELE</name>
<dbReference type="Proteomes" id="UP001345963">
    <property type="component" value="Unassembled WGS sequence"/>
</dbReference>
<keyword evidence="3" id="KW-1185">Reference proteome</keyword>
<evidence type="ECO:0000313" key="2">
    <source>
        <dbReference type="EMBL" id="MED6243973.1"/>
    </source>
</evidence>
<evidence type="ECO:0000256" key="1">
    <source>
        <dbReference type="SAM" id="MobiDB-lite"/>
    </source>
</evidence>
<comment type="caution">
    <text evidence="2">The sequence shown here is derived from an EMBL/GenBank/DDBJ whole genome shotgun (WGS) entry which is preliminary data.</text>
</comment>
<organism evidence="2 3">
    <name type="scientific">Ataeniobius toweri</name>
    <dbReference type="NCBI Taxonomy" id="208326"/>
    <lineage>
        <taxon>Eukaryota</taxon>
        <taxon>Metazoa</taxon>
        <taxon>Chordata</taxon>
        <taxon>Craniata</taxon>
        <taxon>Vertebrata</taxon>
        <taxon>Euteleostomi</taxon>
        <taxon>Actinopterygii</taxon>
        <taxon>Neopterygii</taxon>
        <taxon>Teleostei</taxon>
        <taxon>Neoteleostei</taxon>
        <taxon>Acanthomorphata</taxon>
        <taxon>Ovalentaria</taxon>
        <taxon>Atherinomorphae</taxon>
        <taxon>Cyprinodontiformes</taxon>
        <taxon>Goodeidae</taxon>
        <taxon>Ataeniobius</taxon>
    </lineage>
</organism>
<feature type="region of interest" description="Disordered" evidence="1">
    <location>
        <begin position="84"/>
        <end position="120"/>
    </location>
</feature>
<protein>
    <submittedName>
        <fullName evidence="2">Uncharacterized protein</fullName>
    </submittedName>
</protein>
<feature type="non-terminal residue" evidence="2">
    <location>
        <position position="176"/>
    </location>
</feature>
<dbReference type="EMBL" id="JAHUTI010038888">
    <property type="protein sequence ID" value="MED6243973.1"/>
    <property type="molecule type" value="Genomic_DNA"/>
</dbReference>
<gene>
    <name evidence="2" type="ORF">ATANTOWER_032245</name>
</gene>
<accession>A0ABU7B2P5</accession>